<dbReference type="InterPro" id="IPR025164">
    <property type="entry name" value="Toastrack_DUF4097"/>
</dbReference>
<dbReference type="EMBL" id="QWDE01000001">
    <property type="protein sequence ID" value="RFZ86031.1"/>
    <property type="molecule type" value="Genomic_DNA"/>
</dbReference>
<comment type="caution">
    <text evidence="3">The sequence shown here is derived from an EMBL/GenBank/DDBJ whole genome shotgun (WGS) entry which is preliminary data.</text>
</comment>
<keyword evidence="4" id="KW-1185">Reference proteome</keyword>
<keyword evidence="1" id="KW-0732">Signal</keyword>
<name>A0A3E2NYP6_9SPHI</name>
<dbReference type="AlphaFoldDB" id="A0A3E2NYP6"/>
<protein>
    <recommendedName>
        <fullName evidence="2">DUF4097 domain-containing protein</fullName>
    </recommendedName>
</protein>
<organism evidence="3 4">
    <name type="scientific">Mucilaginibacter terrenus</name>
    <dbReference type="NCBI Taxonomy" id="2482727"/>
    <lineage>
        <taxon>Bacteria</taxon>
        <taxon>Pseudomonadati</taxon>
        <taxon>Bacteroidota</taxon>
        <taxon>Sphingobacteriia</taxon>
        <taxon>Sphingobacteriales</taxon>
        <taxon>Sphingobacteriaceae</taxon>
        <taxon>Mucilaginibacter</taxon>
    </lineage>
</organism>
<dbReference type="Pfam" id="PF13349">
    <property type="entry name" value="DUF4097"/>
    <property type="match status" value="1"/>
</dbReference>
<dbReference type="OrthoDB" id="1523429at2"/>
<sequence>MKKTLLLLLLATPAFLASAQDNKTPFLTKSLSASAVKDVFVRTSGGSITVSGATGQEPRIEVYINGNNGNNDLSKDEIQKRLEENYTLDIDVHDGELHATARNKRNNIDWRKSLSIGFRIYVNRQSATNLTTSGGSIHLDNLSGSQNFTTSGGSLHVDNVVGSIKGTTSGGSIHVSNSKQDIELVTSGGSISASNCDGRIRLVTSGGSLKLNDLKGTINASTSGGSISASDIDGELVTGTSGGSVNINNMSGSLDASTSAGSIHASMVKVGKYVKIDASSGHVDLRLPSSQGVDLDVRGDRVSYNGSGFQGEKDKERVVGKVNGGGSLVEVRGNGSVSVTQ</sequence>
<accession>A0A3E2NYP6</accession>
<dbReference type="PANTHER" id="PTHR34094:SF1">
    <property type="entry name" value="PROTEIN FAM185A"/>
    <property type="match status" value="1"/>
</dbReference>
<evidence type="ECO:0000313" key="4">
    <source>
        <dbReference type="Proteomes" id="UP000260823"/>
    </source>
</evidence>
<evidence type="ECO:0000256" key="1">
    <source>
        <dbReference type="SAM" id="SignalP"/>
    </source>
</evidence>
<dbReference type="Proteomes" id="UP000260823">
    <property type="component" value="Unassembled WGS sequence"/>
</dbReference>
<dbReference type="RefSeq" id="WP_117382925.1">
    <property type="nucleotide sequence ID" value="NZ_QWDE01000001.1"/>
</dbReference>
<evidence type="ECO:0000313" key="3">
    <source>
        <dbReference type="EMBL" id="RFZ86031.1"/>
    </source>
</evidence>
<reference evidence="3 4" key="1">
    <citation type="submission" date="2018-08" db="EMBL/GenBank/DDBJ databases">
        <title>Mucilaginibacter terrae sp. nov., isolated from manganese diggings.</title>
        <authorList>
            <person name="Huang Y."/>
            <person name="Zhou Z."/>
        </authorList>
    </citation>
    <scope>NUCLEOTIDE SEQUENCE [LARGE SCALE GENOMIC DNA]</scope>
    <source>
        <strain evidence="3 4">ZH6</strain>
    </source>
</reference>
<feature type="chain" id="PRO_5017762242" description="DUF4097 domain-containing protein" evidence="1">
    <location>
        <begin position="20"/>
        <end position="341"/>
    </location>
</feature>
<gene>
    <name evidence="3" type="ORF">DYU05_02345</name>
</gene>
<feature type="domain" description="DUF4097" evidence="2">
    <location>
        <begin position="179"/>
        <end position="297"/>
    </location>
</feature>
<feature type="signal peptide" evidence="1">
    <location>
        <begin position="1"/>
        <end position="19"/>
    </location>
</feature>
<evidence type="ECO:0000259" key="2">
    <source>
        <dbReference type="Pfam" id="PF13349"/>
    </source>
</evidence>
<dbReference type="PANTHER" id="PTHR34094">
    <property type="match status" value="1"/>
</dbReference>
<proteinExistence type="predicted"/>